<name>A0A4S8MDI8_DENBC</name>
<accession>A0A4S8MDI8</accession>
<keyword evidence="2" id="KW-1185">Reference proteome</keyword>
<evidence type="ECO:0000313" key="2">
    <source>
        <dbReference type="Proteomes" id="UP000297245"/>
    </source>
</evidence>
<dbReference type="AlphaFoldDB" id="A0A4S8MDI8"/>
<dbReference type="Proteomes" id="UP000297245">
    <property type="component" value="Unassembled WGS sequence"/>
</dbReference>
<organism evidence="1 2">
    <name type="scientific">Dendrothele bispora (strain CBS 962.96)</name>
    <dbReference type="NCBI Taxonomy" id="1314807"/>
    <lineage>
        <taxon>Eukaryota</taxon>
        <taxon>Fungi</taxon>
        <taxon>Dikarya</taxon>
        <taxon>Basidiomycota</taxon>
        <taxon>Agaricomycotina</taxon>
        <taxon>Agaricomycetes</taxon>
        <taxon>Agaricomycetidae</taxon>
        <taxon>Agaricales</taxon>
        <taxon>Agaricales incertae sedis</taxon>
        <taxon>Dendrothele</taxon>
    </lineage>
</organism>
<gene>
    <name evidence="1" type="ORF">K435DRAFT_854547</name>
</gene>
<protein>
    <submittedName>
        <fullName evidence="1">Uncharacterized protein</fullName>
    </submittedName>
</protein>
<sequence>MSEVNKTVKFCVIENVVDTRLRDVHREFAGIADCNVEVVSKLPTEVATATTALRNGDVDGIIISRSLVGRIILDGLTFDDASSVINGYNFIKFTDNTLCAVNTDVVGVHYAMTFTCAYPEFRSALSCVFYVVECSNEAFEDLRQTLKGLNDTISLVRYTDLTSAPDVSCVITDTPKRSQSDDATDQITSLLSVTFHTHRSYFGINQKNIFLNLGCSESGPDLTPWSFLALRSGWEEISSDLVEKFQTQLLWQQVTLCDNNLFFHEDSWVHSVICVVVDLSDNWSVRSSIPFARTYKHAFTIDDLLLDEWLCPPSDSLIRRGTSLRRFFCTRWSPGRNAPTLPHPYTFLFENTALSLRTGVIVVVKHAGFGTYSSELENCLEVDSRIVERLVMNYRAYKLEASNSIKRFSYLLGDRRFATGTRGNLGDGSKAAIRPATSCLCGFCIVPSEIFHLIFDPSDMATLAVFSTTCRSHYRRIVHLMDYRVNKVIRKLTIPGLVDAVDIKTALRDTGGIIHGLAALLPLLPDDIETPNNIFIATPVATRKTWIDLFARVPHLPNYHLWDNNVYIGTLQLVRVRSVFFLPNKVVLTLQESFFNSAMPILLSHPTTAMCCGISYGAVFTLYPHHVKNRITDRIFERHHPPQWYLKTLMKPLQFTCFPASDYDNHTFARPEYTMRDCALVWRRTSGCHDMGSLPWSPFNPIERPGIPWGGDWLWRRSIVCNVPGCRHWDAKSYF</sequence>
<proteinExistence type="predicted"/>
<reference evidence="1 2" key="1">
    <citation type="journal article" date="2019" name="Nat. Ecol. Evol.">
        <title>Megaphylogeny resolves global patterns of mushroom evolution.</title>
        <authorList>
            <person name="Varga T."/>
            <person name="Krizsan K."/>
            <person name="Foldi C."/>
            <person name="Dima B."/>
            <person name="Sanchez-Garcia M."/>
            <person name="Sanchez-Ramirez S."/>
            <person name="Szollosi G.J."/>
            <person name="Szarkandi J.G."/>
            <person name="Papp V."/>
            <person name="Albert L."/>
            <person name="Andreopoulos W."/>
            <person name="Angelini C."/>
            <person name="Antonin V."/>
            <person name="Barry K.W."/>
            <person name="Bougher N.L."/>
            <person name="Buchanan P."/>
            <person name="Buyck B."/>
            <person name="Bense V."/>
            <person name="Catcheside P."/>
            <person name="Chovatia M."/>
            <person name="Cooper J."/>
            <person name="Damon W."/>
            <person name="Desjardin D."/>
            <person name="Finy P."/>
            <person name="Geml J."/>
            <person name="Haridas S."/>
            <person name="Hughes K."/>
            <person name="Justo A."/>
            <person name="Karasinski D."/>
            <person name="Kautmanova I."/>
            <person name="Kiss B."/>
            <person name="Kocsube S."/>
            <person name="Kotiranta H."/>
            <person name="LaButti K.M."/>
            <person name="Lechner B.E."/>
            <person name="Liimatainen K."/>
            <person name="Lipzen A."/>
            <person name="Lukacs Z."/>
            <person name="Mihaltcheva S."/>
            <person name="Morgado L.N."/>
            <person name="Niskanen T."/>
            <person name="Noordeloos M.E."/>
            <person name="Ohm R.A."/>
            <person name="Ortiz-Santana B."/>
            <person name="Ovrebo C."/>
            <person name="Racz N."/>
            <person name="Riley R."/>
            <person name="Savchenko A."/>
            <person name="Shiryaev A."/>
            <person name="Soop K."/>
            <person name="Spirin V."/>
            <person name="Szebenyi C."/>
            <person name="Tomsovsky M."/>
            <person name="Tulloss R.E."/>
            <person name="Uehling J."/>
            <person name="Grigoriev I.V."/>
            <person name="Vagvolgyi C."/>
            <person name="Papp T."/>
            <person name="Martin F.M."/>
            <person name="Miettinen O."/>
            <person name="Hibbett D.S."/>
            <person name="Nagy L.G."/>
        </authorList>
    </citation>
    <scope>NUCLEOTIDE SEQUENCE [LARGE SCALE GENOMIC DNA]</scope>
    <source>
        <strain evidence="1 2">CBS 962.96</strain>
    </source>
</reference>
<dbReference type="EMBL" id="ML179101">
    <property type="protein sequence ID" value="THV00623.1"/>
    <property type="molecule type" value="Genomic_DNA"/>
</dbReference>
<evidence type="ECO:0000313" key="1">
    <source>
        <dbReference type="EMBL" id="THV00623.1"/>
    </source>
</evidence>